<name>A0ACD5URZ0_AVESA</name>
<sequence>MSSTVLILKPLSFIRIWYLFGVLSKKRIRSCQTFSQSLLSLKNKKVEVLHRKSRRNRPFLWPHQTAINSPRKKNSTHFAEEPRGARSLALPHSAAPLVRSSKTRAPNPHRAAKPVPGAWPPLPLPPPRAAPPHGSAASPRSSGTNPASPPAVPYRRTLWCGTYCAFLRGKGPMPLFKRTPFVLLDPPKDLDPKERVFEVRFTKEIFRDYQEYLNRLNLYRRRVWTCKVSGKSNLTYEEALVSEQRAAEKAQQLPGELISPVLQMVQYSTLSLTDLVNIIYGRLQEDLFEGLELHAKKDGSEAACKILKVIGSGNTTSYEVGWIGEDNAVISTAVLGADDLIRKKAPCGRNMLKLFIRESTSQNSPWIVHADLAKKYGIPTEPPKDMMNGDGLSKKRKRLENGTVEDARKRLTKDDDQLVPVKYPIDDLLVKPAADDPVLSKKPPSSTDFKVPLHSVGDLLMVWDFCMSFGRLLCLSPFSLSDLENAIYHKETNVLIVEMHTALFHLLIKDESDYYTFLQNKKRKLKVSLLTWKEYLCDFMEMTSKDDFSSNISTVRRGQYGLVDPGLKLQILRELVDEAIATTAIKEKLEEKIDEQQALAAEKREIARKNKEEQKLNMEGATEKEMNHTDSVPDGNESVNGQLVAKEEKERKNAPASKTEDGKYMRRNLETEMLDQSVRTSPLGKDRLYNRYWFFRREGRLFVENADSNEWGYYSTKEELNALIGSLNIKGIRERALKRQIERFYDKISIALEKRLKEVTHKMLLEEAVLRRSSRVHAHPKDSPSVSFLDYVNRWKPISKRNKWKENRAV</sequence>
<dbReference type="EnsemblPlants" id="AVESA.00010b.r2.2CG0302070.1">
    <property type="protein sequence ID" value="AVESA.00010b.r2.2CG0302070.1.CDS"/>
    <property type="gene ID" value="AVESA.00010b.r2.2CG0302070"/>
</dbReference>
<dbReference type="Proteomes" id="UP001732700">
    <property type="component" value="Chromosome 2C"/>
</dbReference>
<evidence type="ECO:0000313" key="2">
    <source>
        <dbReference type="Proteomes" id="UP001732700"/>
    </source>
</evidence>
<protein>
    <submittedName>
        <fullName evidence="1">Uncharacterized protein</fullName>
    </submittedName>
</protein>
<keyword evidence="2" id="KW-1185">Reference proteome</keyword>
<proteinExistence type="predicted"/>
<accession>A0ACD5URZ0</accession>
<organism evidence="1 2">
    <name type="scientific">Avena sativa</name>
    <name type="common">Oat</name>
    <dbReference type="NCBI Taxonomy" id="4498"/>
    <lineage>
        <taxon>Eukaryota</taxon>
        <taxon>Viridiplantae</taxon>
        <taxon>Streptophyta</taxon>
        <taxon>Embryophyta</taxon>
        <taxon>Tracheophyta</taxon>
        <taxon>Spermatophyta</taxon>
        <taxon>Magnoliopsida</taxon>
        <taxon>Liliopsida</taxon>
        <taxon>Poales</taxon>
        <taxon>Poaceae</taxon>
        <taxon>BOP clade</taxon>
        <taxon>Pooideae</taxon>
        <taxon>Poodae</taxon>
        <taxon>Poeae</taxon>
        <taxon>Poeae Chloroplast Group 1 (Aveneae type)</taxon>
        <taxon>Aveninae</taxon>
        <taxon>Avena</taxon>
    </lineage>
</organism>
<evidence type="ECO:0000313" key="1">
    <source>
        <dbReference type="EnsemblPlants" id="AVESA.00010b.r2.2CG0302070.1.CDS"/>
    </source>
</evidence>
<reference evidence="1" key="2">
    <citation type="submission" date="2025-09" db="UniProtKB">
        <authorList>
            <consortium name="EnsemblPlants"/>
        </authorList>
    </citation>
    <scope>IDENTIFICATION</scope>
</reference>
<reference evidence="1" key="1">
    <citation type="submission" date="2021-05" db="EMBL/GenBank/DDBJ databases">
        <authorList>
            <person name="Scholz U."/>
            <person name="Mascher M."/>
            <person name="Fiebig A."/>
        </authorList>
    </citation>
    <scope>NUCLEOTIDE SEQUENCE [LARGE SCALE GENOMIC DNA]</scope>
</reference>